<evidence type="ECO:0000313" key="5">
    <source>
        <dbReference type="Proteomes" id="UP000011083"/>
    </source>
</evidence>
<dbReference type="STRING" id="1257118.L8HFV2"/>
<keyword evidence="2" id="KW-0732">Signal</keyword>
<dbReference type="GO" id="GO:0016491">
    <property type="term" value="F:oxidoreductase activity"/>
    <property type="evidence" value="ECO:0007669"/>
    <property type="project" value="InterPro"/>
</dbReference>
<evidence type="ECO:0000313" key="4">
    <source>
        <dbReference type="EMBL" id="ELR24419.1"/>
    </source>
</evidence>
<dbReference type="InterPro" id="IPR036291">
    <property type="entry name" value="NAD(P)-bd_dom_sf"/>
</dbReference>
<feature type="chain" id="PRO_5003991068" evidence="2">
    <location>
        <begin position="17"/>
        <end position="252"/>
    </location>
</feature>
<dbReference type="AlphaFoldDB" id="L8HFV2"/>
<name>L8HFV2_ACACF</name>
<reference evidence="4 5" key="1">
    <citation type="journal article" date="2013" name="Genome Biol.">
        <title>Genome of Acanthamoeba castellanii highlights extensive lateral gene transfer and early evolution of tyrosine kinase signaling.</title>
        <authorList>
            <person name="Clarke M."/>
            <person name="Lohan A.J."/>
            <person name="Liu B."/>
            <person name="Lagkouvardos I."/>
            <person name="Roy S."/>
            <person name="Zafar N."/>
            <person name="Bertelli C."/>
            <person name="Schilde C."/>
            <person name="Kianianmomeni A."/>
            <person name="Burglin T.R."/>
            <person name="Frech C."/>
            <person name="Turcotte B."/>
            <person name="Kopec K.O."/>
            <person name="Synnott J.M."/>
            <person name="Choo C."/>
            <person name="Paponov I."/>
            <person name="Finkler A."/>
            <person name="Soon Heng Tan C."/>
            <person name="Hutchins A.P."/>
            <person name="Weinmeier T."/>
            <person name="Rattei T."/>
            <person name="Chu J.S."/>
            <person name="Gimenez G."/>
            <person name="Irimia M."/>
            <person name="Rigden D.J."/>
            <person name="Fitzpatrick D.A."/>
            <person name="Lorenzo-Morales J."/>
            <person name="Bateman A."/>
            <person name="Chiu C.H."/>
            <person name="Tang P."/>
            <person name="Hegemann P."/>
            <person name="Fromm H."/>
            <person name="Raoult D."/>
            <person name="Greub G."/>
            <person name="Miranda-Saavedra D."/>
            <person name="Chen N."/>
            <person name="Nash P."/>
            <person name="Ginger M.L."/>
            <person name="Horn M."/>
            <person name="Schaap P."/>
            <person name="Caler L."/>
            <person name="Loftus B."/>
        </authorList>
    </citation>
    <scope>NUCLEOTIDE SEQUENCE [LARGE SCALE GENOMIC DNA]</scope>
    <source>
        <strain evidence="4 5">Neff</strain>
    </source>
</reference>
<dbReference type="OrthoDB" id="17092at2759"/>
<dbReference type="SUPFAM" id="SSF51735">
    <property type="entry name" value="NAD(P)-binding Rossmann-fold domains"/>
    <property type="match status" value="1"/>
</dbReference>
<dbReference type="RefSeq" id="XP_004354807.1">
    <property type="nucleotide sequence ID" value="XM_004354755.1"/>
</dbReference>
<evidence type="ECO:0000259" key="3">
    <source>
        <dbReference type="SMART" id="SM00829"/>
    </source>
</evidence>
<dbReference type="Gene3D" id="3.90.180.10">
    <property type="entry name" value="Medium-chain alcohol dehydrogenases, catalytic domain"/>
    <property type="match status" value="2"/>
</dbReference>
<dbReference type="InterPro" id="IPR020843">
    <property type="entry name" value="ER"/>
</dbReference>
<dbReference type="InterPro" id="IPR051603">
    <property type="entry name" value="Zinc-ADH_QOR/CCCR"/>
</dbReference>
<dbReference type="InterPro" id="IPR011032">
    <property type="entry name" value="GroES-like_sf"/>
</dbReference>
<dbReference type="Pfam" id="PF13602">
    <property type="entry name" value="ADH_zinc_N_2"/>
    <property type="match status" value="1"/>
</dbReference>
<dbReference type="SMART" id="SM00829">
    <property type="entry name" value="PKS_ER"/>
    <property type="match status" value="1"/>
</dbReference>
<dbReference type="KEGG" id="acan:ACA1_039210"/>
<protein>
    <submittedName>
        <fullName evidence="4">Zincbinding alcohol dehydrogenase</fullName>
    </submittedName>
</protein>
<evidence type="ECO:0000256" key="1">
    <source>
        <dbReference type="ARBA" id="ARBA00022857"/>
    </source>
</evidence>
<accession>L8HFV2</accession>
<dbReference type="PANTHER" id="PTHR44154:SF1">
    <property type="entry name" value="QUINONE OXIDOREDUCTASE"/>
    <property type="match status" value="1"/>
</dbReference>
<dbReference type="PANTHER" id="PTHR44154">
    <property type="entry name" value="QUINONE OXIDOREDUCTASE"/>
    <property type="match status" value="1"/>
</dbReference>
<dbReference type="Proteomes" id="UP000011083">
    <property type="component" value="Unassembled WGS sequence"/>
</dbReference>
<organism evidence="4 5">
    <name type="scientific">Acanthamoeba castellanii (strain ATCC 30010 / Neff)</name>
    <dbReference type="NCBI Taxonomy" id="1257118"/>
    <lineage>
        <taxon>Eukaryota</taxon>
        <taxon>Amoebozoa</taxon>
        <taxon>Discosea</taxon>
        <taxon>Longamoebia</taxon>
        <taxon>Centramoebida</taxon>
        <taxon>Acanthamoebidae</taxon>
        <taxon>Acanthamoeba</taxon>
    </lineage>
</organism>
<evidence type="ECO:0000256" key="2">
    <source>
        <dbReference type="SAM" id="SignalP"/>
    </source>
</evidence>
<dbReference type="GeneID" id="14925440"/>
<keyword evidence="5" id="KW-1185">Reference proteome</keyword>
<keyword evidence="1" id="KW-0521">NADP</keyword>
<proteinExistence type="predicted"/>
<dbReference type="SUPFAM" id="SSF50129">
    <property type="entry name" value="GroES-like"/>
    <property type="match status" value="1"/>
</dbReference>
<dbReference type="EMBL" id="KB007822">
    <property type="protein sequence ID" value="ELR24419.1"/>
    <property type="molecule type" value="Genomic_DNA"/>
</dbReference>
<gene>
    <name evidence="4" type="ORF">ACA1_039210</name>
</gene>
<dbReference type="VEuPathDB" id="AmoebaDB:ACA1_039210"/>
<dbReference type="OMA" id="CGRIACL"/>
<feature type="domain" description="Enoyl reductase (ER)" evidence="3">
    <location>
        <begin position="7"/>
        <end position="250"/>
    </location>
</feature>
<sequence>MHQPLVGLLTLPSVPGLDVAGIVTQSPGDRVYYHGNLRNPHGGLADYAVVSAHTVARVPESVSFAAAAAVPCAGFTAYQALHRKLHLATIAGLKPIIATCSASNVDYVRALGANEVIDYTSENVVERVLAITDGVGVDCAVDCVSGESATSLLPAIAFNGGIVTIVGEVQGAVPEQGRAISVHGLALGGAYGSPKRFKDQQDLKTMADEMMSLLAAGRIAPTVCKQVGLADVPQALRDLETRRIVGKMVVVP</sequence>
<feature type="signal peptide" evidence="2">
    <location>
        <begin position="1"/>
        <end position="16"/>
    </location>
</feature>
<dbReference type="Gene3D" id="3.40.50.720">
    <property type="entry name" value="NAD(P)-binding Rossmann-like Domain"/>
    <property type="match status" value="1"/>
</dbReference>